<keyword evidence="1" id="KW-0812">Transmembrane</keyword>
<comment type="caution">
    <text evidence="2">The sequence shown here is derived from an EMBL/GenBank/DDBJ whole genome shotgun (WGS) entry which is preliminary data.</text>
</comment>
<evidence type="ECO:0000313" key="2">
    <source>
        <dbReference type="EMBL" id="GAG08886.1"/>
    </source>
</evidence>
<feature type="transmembrane region" description="Helical" evidence="1">
    <location>
        <begin position="34"/>
        <end position="54"/>
    </location>
</feature>
<sequence length="127" mass="14811">SIMFALFIPNVMEWWRYTENKEEYYKIAGWLARFTKFILLLVFGFAPIMLWTAFPGGEGVVVSHVIVDVLFKSIPVILMAPGIAKYAEMSWRPWTWVRTKNAYAWTLTLFQRKGAIEPETEPMETVI</sequence>
<dbReference type="EMBL" id="BARS01021895">
    <property type="protein sequence ID" value="GAG08886.1"/>
    <property type="molecule type" value="Genomic_DNA"/>
</dbReference>
<feature type="non-terminal residue" evidence="2">
    <location>
        <position position="1"/>
    </location>
</feature>
<dbReference type="AlphaFoldDB" id="X0W8B9"/>
<accession>X0W8B9</accession>
<gene>
    <name evidence="2" type="ORF">S01H1_35088</name>
</gene>
<keyword evidence="1" id="KW-0472">Membrane</keyword>
<name>X0W8B9_9ZZZZ</name>
<evidence type="ECO:0000256" key="1">
    <source>
        <dbReference type="SAM" id="Phobius"/>
    </source>
</evidence>
<reference evidence="2" key="1">
    <citation type="journal article" date="2014" name="Front. Microbiol.">
        <title>High frequency of phylogenetically diverse reductive dehalogenase-homologous genes in deep subseafloor sedimentary metagenomes.</title>
        <authorList>
            <person name="Kawai M."/>
            <person name="Futagami T."/>
            <person name="Toyoda A."/>
            <person name="Takaki Y."/>
            <person name="Nishi S."/>
            <person name="Hori S."/>
            <person name="Arai W."/>
            <person name="Tsubouchi T."/>
            <person name="Morono Y."/>
            <person name="Uchiyama I."/>
            <person name="Ito T."/>
            <person name="Fujiyama A."/>
            <person name="Inagaki F."/>
            <person name="Takami H."/>
        </authorList>
    </citation>
    <scope>NUCLEOTIDE SEQUENCE</scope>
    <source>
        <strain evidence="2">Expedition CK06-06</strain>
    </source>
</reference>
<proteinExistence type="predicted"/>
<protein>
    <submittedName>
        <fullName evidence="2">Uncharacterized protein</fullName>
    </submittedName>
</protein>
<organism evidence="2">
    <name type="scientific">marine sediment metagenome</name>
    <dbReference type="NCBI Taxonomy" id="412755"/>
    <lineage>
        <taxon>unclassified sequences</taxon>
        <taxon>metagenomes</taxon>
        <taxon>ecological metagenomes</taxon>
    </lineage>
</organism>
<feature type="transmembrane region" description="Helical" evidence="1">
    <location>
        <begin position="60"/>
        <end position="84"/>
    </location>
</feature>
<keyword evidence="1" id="KW-1133">Transmembrane helix</keyword>